<dbReference type="Pfam" id="PF26200">
    <property type="entry name" value="Rcat_RNF216"/>
    <property type="match status" value="1"/>
</dbReference>
<keyword evidence="3" id="KW-0479">Metal-binding</keyword>
<dbReference type="OrthoDB" id="9977870at2759"/>
<dbReference type="Proteomes" id="UP000663832">
    <property type="component" value="Unassembled WGS sequence"/>
</dbReference>
<keyword evidence="11" id="KW-1185">Reference proteome</keyword>
<keyword evidence="7" id="KW-0862">Zinc</keyword>
<protein>
    <recommendedName>
        <fullName evidence="8">RING-type domain-containing protein</fullName>
    </recommendedName>
</protein>
<dbReference type="AlphaFoldDB" id="A0A814VTY1"/>
<organism evidence="9 12">
    <name type="scientific">Adineta steineri</name>
    <dbReference type="NCBI Taxonomy" id="433720"/>
    <lineage>
        <taxon>Eukaryota</taxon>
        <taxon>Metazoa</taxon>
        <taxon>Spiralia</taxon>
        <taxon>Gnathifera</taxon>
        <taxon>Rotifera</taxon>
        <taxon>Eurotatoria</taxon>
        <taxon>Bdelloidea</taxon>
        <taxon>Adinetida</taxon>
        <taxon>Adinetidae</taxon>
        <taxon>Adineta</taxon>
    </lineage>
</organism>
<dbReference type="GO" id="GO:0016740">
    <property type="term" value="F:transferase activity"/>
    <property type="evidence" value="ECO:0007669"/>
    <property type="project" value="UniProtKB-KW"/>
</dbReference>
<gene>
    <name evidence="9" type="ORF">BJG266_LOCUS26413</name>
    <name evidence="10" type="ORF">QVE165_LOCUS42141</name>
</gene>
<evidence type="ECO:0000313" key="9">
    <source>
        <dbReference type="EMBL" id="CAF1192423.1"/>
    </source>
</evidence>
<dbReference type="CDD" id="cd20336">
    <property type="entry name" value="Rcat_RBR"/>
    <property type="match status" value="1"/>
</dbReference>
<dbReference type="PROSITE" id="PS51873">
    <property type="entry name" value="TRIAD"/>
    <property type="match status" value="1"/>
</dbReference>
<dbReference type="InterPro" id="IPR044066">
    <property type="entry name" value="TRIAD_supradom"/>
</dbReference>
<evidence type="ECO:0000256" key="1">
    <source>
        <dbReference type="ARBA" id="ARBA00004906"/>
    </source>
</evidence>
<evidence type="ECO:0000256" key="3">
    <source>
        <dbReference type="ARBA" id="ARBA00022723"/>
    </source>
</evidence>
<keyword evidence="5" id="KW-0863">Zinc-finger</keyword>
<evidence type="ECO:0000256" key="2">
    <source>
        <dbReference type="ARBA" id="ARBA00022679"/>
    </source>
</evidence>
<name>A0A814VTY1_9BILA</name>
<dbReference type="GO" id="GO:0008270">
    <property type="term" value="F:zinc ion binding"/>
    <property type="evidence" value="ECO:0007669"/>
    <property type="project" value="UniProtKB-KW"/>
</dbReference>
<dbReference type="InterPro" id="IPR051628">
    <property type="entry name" value="LUBAC_E3_Ligases"/>
</dbReference>
<evidence type="ECO:0000313" key="11">
    <source>
        <dbReference type="Proteomes" id="UP000663832"/>
    </source>
</evidence>
<evidence type="ECO:0000313" key="10">
    <source>
        <dbReference type="EMBL" id="CAF1479469.1"/>
    </source>
</evidence>
<comment type="pathway">
    <text evidence="1">Protein modification; protein ubiquitination.</text>
</comment>
<reference evidence="9" key="1">
    <citation type="submission" date="2021-02" db="EMBL/GenBank/DDBJ databases">
        <authorList>
            <person name="Nowell W R."/>
        </authorList>
    </citation>
    <scope>NUCLEOTIDE SEQUENCE</scope>
</reference>
<dbReference type="EMBL" id="CAJNOM010000514">
    <property type="protein sequence ID" value="CAF1479469.1"/>
    <property type="molecule type" value="Genomic_DNA"/>
</dbReference>
<proteinExistence type="predicted"/>
<evidence type="ECO:0000313" key="12">
    <source>
        <dbReference type="Proteomes" id="UP000663877"/>
    </source>
</evidence>
<dbReference type="Gene3D" id="1.20.120.1750">
    <property type="match status" value="1"/>
</dbReference>
<sequence>MSAETETQNIPPPTTEVETSSEKNIIMTCGICQITINDGDTKLKCKSNSCGAFTCNTCIELMINVMFGHPTLNYPLLCGVCQEAFDLTEVDEILREQQCYEQYISCVLPLFWSKDCLQDNEKLAQCPFCPYVEIHTTDACPLRFLTCQHPSCRKKSCLICLHEIVDDESIHESRCIELQSYKEMVEKAIDSGSKQQCPHCQLTGIKDDGCTHMVCERCQLTWCYLCGMKEEECLVDEYADQNLSAHNQDWEQHEGRCPMSLVSINDVDNRWPQDDQDCLEYFHRYRTLCQLYDVLKIIGDDKLDELNSNFGIIDASGYTIDEIKDYETRILINYASNG</sequence>
<keyword evidence="6" id="KW-0833">Ubl conjugation pathway</keyword>
<evidence type="ECO:0000256" key="4">
    <source>
        <dbReference type="ARBA" id="ARBA00022737"/>
    </source>
</evidence>
<dbReference type="EMBL" id="CAJNOI010000220">
    <property type="protein sequence ID" value="CAF1192423.1"/>
    <property type="molecule type" value="Genomic_DNA"/>
</dbReference>
<evidence type="ECO:0000259" key="8">
    <source>
        <dbReference type="PROSITE" id="PS51873"/>
    </source>
</evidence>
<accession>A0A814VTY1</accession>
<keyword evidence="4" id="KW-0677">Repeat</keyword>
<comment type="caution">
    <text evidence="9">The sequence shown here is derived from an EMBL/GenBank/DDBJ whole genome shotgun (WGS) entry which is preliminary data.</text>
</comment>
<dbReference type="PANTHER" id="PTHR22770">
    <property type="entry name" value="UBIQUITIN CONJUGATING ENZYME 7 INTERACTING PROTEIN-RELATED"/>
    <property type="match status" value="1"/>
</dbReference>
<evidence type="ECO:0000256" key="7">
    <source>
        <dbReference type="ARBA" id="ARBA00022833"/>
    </source>
</evidence>
<keyword evidence="2" id="KW-0808">Transferase</keyword>
<dbReference type="SUPFAM" id="SSF57850">
    <property type="entry name" value="RING/U-box"/>
    <property type="match status" value="1"/>
</dbReference>
<dbReference type="Proteomes" id="UP000663877">
    <property type="component" value="Unassembled WGS sequence"/>
</dbReference>
<evidence type="ECO:0000256" key="6">
    <source>
        <dbReference type="ARBA" id="ARBA00022786"/>
    </source>
</evidence>
<evidence type="ECO:0000256" key="5">
    <source>
        <dbReference type="ARBA" id="ARBA00022771"/>
    </source>
</evidence>
<feature type="domain" description="RING-type" evidence="8">
    <location>
        <begin position="25"/>
        <end position="250"/>
    </location>
</feature>